<gene>
    <name evidence="1" type="ORF">GCM10011394_17750</name>
</gene>
<dbReference type="Proteomes" id="UP000599009">
    <property type="component" value="Unassembled WGS sequence"/>
</dbReference>
<name>A0ABQ2EEH3_9GAMM</name>
<reference evidence="2" key="1">
    <citation type="journal article" date="2019" name="Int. J. Syst. Evol. Microbiol.">
        <title>The Global Catalogue of Microorganisms (GCM) 10K type strain sequencing project: providing services to taxonomists for standard genome sequencing and annotation.</title>
        <authorList>
            <consortium name="The Broad Institute Genomics Platform"/>
            <consortium name="The Broad Institute Genome Sequencing Center for Infectious Disease"/>
            <person name="Wu L."/>
            <person name="Ma J."/>
        </authorList>
    </citation>
    <scope>NUCLEOTIDE SEQUENCE [LARGE SCALE GENOMIC DNA]</scope>
    <source>
        <strain evidence="2">CGMCC 1.8985</strain>
    </source>
</reference>
<comment type="caution">
    <text evidence="1">The sequence shown here is derived from an EMBL/GenBank/DDBJ whole genome shotgun (WGS) entry which is preliminary data.</text>
</comment>
<evidence type="ECO:0000313" key="1">
    <source>
        <dbReference type="EMBL" id="GGK08766.1"/>
    </source>
</evidence>
<dbReference type="EMBL" id="BMME01000001">
    <property type="protein sequence ID" value="GGK08766.1"/>
    <property type="molecule type" value="Genomic_DNA"/>
</dbReference>
<protein>
    <recommendedName>
        <fullName evidence="3">DUF2007 domain-containing protein</fullName>
    </recommendedName>
</protein>
<evidence type="ECO:0008006" key="3">
    <source>
        <dbReference type="Google" id="ProtNLM"/>
    </source>
</evidence>
<accession>A0ABQ2EEH3</accession>
<evidence type="ECO:0000313" key="2">
    <source>
        <dbReference type="Proteomes" id="UP000599009"/>
    </source>
</evidence>
<organism evidence="1 2">
    <name type="scientific">Luteimonas terricola</name>
    <dbReference type="NCBI Taxonomy" id="645597"/>
    <lineage>
        <taxon>Bacteria</taxon>
        <taxon>Pseudomonadati</taxon>
        <taxon>Pseudomonadota</taxon>
        <taxon>Gammaproteobacteria</taxon>
        <taxon>Lysobacterales</taxon>
        <taxon>Lysobacteraceae</taxon>
        <taxon>Luteimonas</taxon>
    </lineage>
</organism>
<keyword evidence="2" id="KW-1185">Reference proteome</keyword>
<sequence>MATSTPAQRATIQRLLRAQELPLDVVTFGHKIPFAAAGVPWRNGDSLDMRLAMISREQASALITELQEDDA</sequence>
<dbReference type="RefSeq" id="WP_132984684.1">
    <property type="nucleotide sequence ID" value="NZ_BMME01000001.1"/>
</dbReference>
<proteinExistence type="predicted"/>